<dbReference type="GO" id="GO:0008745">
    <property type="term" value="F:N-acetylmuramoyl-L-alanine amidase activity"/>
    <property type="evidence" value="ECO:0007669"/>
    <property type="project" value="UniProtKB-EC"/>
</dbReference>
<keyword evidence="3" id="KW-1185">Reference proteome</keyword>
<dbReference type="SMART" id="SM00646">
    <property type="entry name" value="Ami_3"/>
    <property type="match status" value="1"/>
</dbReference>
<keyword evidence="2" id="KW-0378">Hydrolase</keyword>
<dbReference type="InterPro" id="IPR002477">
    <property type="entry name" value="Peptidoglycan-bd-like"/>
</dbReference>
<name>A0ABW7CE12_9CYAN</name>
<dbReference type="Proteomes" id="UP001604335">
    <property type="component" value="Unassembled WGS sequence"/>
</dbReference>
<dbReference type="Gene3D" id="1.10.101.10">
    <property type="entry name" value="PGBD-like superfamily/PGBD"/>
    <property type="match status" value="2"/>
</dbReference>
<dbReference type="SUPFAM" id="SSF53187">
    <property type="entry name" value="Zn-dependent exopeptidases"/>
    <property type="match status" value="1"/>
</dbReference>
<organism evidence="2 3">
    <name type="scientific">Limnothrix redekei LRLZ20PSL1</name>
    <dbReference type="NCBI Taxonomy" id="3112953"/>
    <lineage>
        <taxon>Bacteria</taxon>
        <taxon>Bacillati</taxon>
        <taxon>Cyanobacteriota</taxon>
        <taxon>Cyanophyceae</taxon>
        <taxon>Pseudanabaenales</taxon>
        <taxon>Pseudanabaenaceae</taxon>
        <taxon>Limnothrix</taxon>
    </lineage>
</organism>
<gene>
    <name evidence="2" type="ORF">VPK24_17135</name>
</gene>
<feature type="domain" description="MurNAc-LAA" evidence="1">
    <location>
        <begin position="64"/>
        <end position="167"/>
    </location>
</feature>
<dbReference type="Gene3D" id="3.40.630.40">
    <property type="entry name" value="Zn-dependent exopeptidases"/>
    <property type="match status" value="1"/>
</dbReference>
<dbReference type="InterPro" id="IPR002508">
    <property type="entry name" value="MurNAc-LAA_cat"/>
</dbReference>
<dbReference type="Pfam" id="PF01471">
    <property type="entry name" value="PG_binding_1"/>
    <property type="match status" value="2"/>
</dbReference>
<protein>
    <submittedName>
        <fullName evidence="2">N-acetylmuramoyl-L-alanine amidase</fullName>
        <ecNumber evidence="2">3.5.1.28</ecNumber>
    </submittedName>
</protein>
<dbReference type="InterPro" id="IPR051922">
    <property type="entry name" value="Bact_Sporulation_Assoc"/>
</dbReference>
<sequence>MKYGIDIGHNAPPDTGARGIRFEDELTTAVGTRVINKLRALGHTVVNCTPRSASSVTNSLWQRCNVANLNRVDAFVSIHFNSFNTVVSGTEVFAASAAGERLAAPVLREIVALGFNSRGVKNGAHLYVIRNTSAPAILVECCFCDSRRDMDLFDPEKMANAIVKGLTGQLPKPEPTPTPVQSSAQVLELQRTLNRLRILDRNNQRLAEDGFIGPSTTSATQRLQAILGLVTDGVAGDRTWVNIRQILAKPILRPNQSSGPAVRYLQFRVGVAIDGIYGPGTLEAVRRFQTQNRLTVDGIVGPQVWAALIG</sequence>
<dbReference type="EMBL" id="JAZAQF010000089">
    <property type="protein sequence ID" value="MFG3819373.1"/>
    <property type="molecule type" value="Genomic_DNA"/>
</dbReference>
<proteinExistence type="predicted"/>
<dbReference type="SUPFAM" id="SSF47090">
    <property type="entry name" value="PGBD-like"/>
    <property type="match status" value="2"/>
</dbReference>
<dbReference type="CDD" id="cd02696">
    <property type="entry name" value="MurNAc-LAA"/>
    <property type="match status" value="1"/>
</dbReference>
<dbReference type="EC" id="3.5.1.28" evidence="2"/>
<reference evidence="3" key="1">
    <citation type="journal article" date="2024" name="Algal Res.">
        <title>Biochemical, toxicological and genomic investigation of a high-biomass producing Limnothrix strain isolated from Italian shallow drinking water reservoir.</title>
        <authorList>
            <person name="Simonazzi M."/>
            <person name="Shishido T.K."/>
            <person name="Delbaje E."/>
            <person name="Wahlsten M."/>
            <person name="Fewer D.P."/>
            <person name="Sivonen K."/>
            <person name="Pezzolesi L."/>
            <person name="Pistocchi R."/>
        </authorList>
    </citation>
    <scope>NUCLEOTIDE SEQUENCE [LARGE SCALE GENOMIC DNA]</scope>
    <source>
        <strain evidence="3">LRLZ20PSL1</strain>
    </source>
</reference>
<dbReference type="InterPro" id="IPR036366">
    <property type="entry name" value="PGBDSf"/>
</dbReference>
<evidence type="ECO:0000259" key="1">
    <source>
        <dbReference type="SMART" id="SM00646"/>
    </source>
</evidence>
<comment type="caution">
    <text evidence="2">The sequence shown here is derived from an EMBL/GenBank/DDBJ whole genome shotgun (WGS) entry which is preliminary data.</text>
</comment>
<dbReference type="InterPro" id="IPR036365">
    <property type="entry name" value="PGBD-like_sf"/>
</dbReference>
<dbReference type="PANTHER" id="PTHR30032:SF1">
    <property type="entry name" value="N-ACETYLMURAMOYL-L-ALANINE AMIDASE LYTC"/>
    <property type="match status" value="1"/>
</dbReference>
<evidence type="ECO:0000313" key="2">
    <source>
        <dbReference type="EMBL" id="MFG3819373.1"/>
    </source>
</evidence>
<evidence type="ECO:0000313" key="3">
    <source>
        <dbReference type="Proteomes" id="UP001604335"/>
    </source>
</evidence>
<accession>A0ABW7CE12</accession>
<dbReference type="Pfam" id="PF01520">
    <property type="entry name" value="Amidase_3"/>
    <property type="match status" value="1"/>
</dbReference>
<dbReference type="RefSeq" id="WP_393015244.1">
    <property type="nucleotide sequence ID" value="NZ_JAZAQF010000089.1"/>
</dbReference>
<dbReference type="PANTHER" id="PTHR30032">
    <property type="entry name" value="N-ACETYLMURAMOYL-L-ALANINE AMIDASE-RELATED"/>
    <property type="match status" value="1"/>
</dbReference>